<accession>A0A0B0NCV2</accession>
<organism evidence="1 2">
    <name type="scientific">Gossypium arboreum</name>
    <name type="common">Tree cotton</name>
    <name type="synonym">Gossypium nanking</name>
    <dbReference type="NCBI Taxonomy" id="29729"/>
    <lineage>
        <taxon>Eukaryota</taxon>
        <taxon>Viridiplantae</taxon>
        <taxon>Streptophyta</taxon>
        <taxon>Embryophyta</taxon>
        <taxon>Tracheophyta</taxon>
        <taxon>Spermatophyta</taxon>
        <taxon>Magnoliopsida</taxon>
        <taxon>eudicotyledons</taxon>
        <taxon>Gunneridae</taxon>
        <taxon>Pentapetalae</taxon>
        <taxon>rosids</taxon>
        <taxon>malvids</taxon>
        <taxon>Malvales</taxon>
        <taxon>Malvaceae</taxon>
        <taxon>Malvoideae</taxon>
        <taxon>Gossypium</taxon>
    </lineage>
</organism>
<proteinExistence type="predicted"/>
<name>A0A0B0NCV2_GOSAR</name>
<evidence type="ECO:0000313" key="1">
    <source>
        <dbReference type="EMBL" id="KHG09644.1"/>
    </source>
</evidence>
<protein>
    <submittedName>
        <fullName evidence="1">Uncharacterized protein</fullName>
    </submittedName>
</protein>
<dbReference type="Proteomes" id="UP000032142">
    <property type="component" value="Unassembled WGS sequence"/>
</dbReference>
<dbReference type="AlphaFoldDB" id="A0A0B0NCV2"/>
<gene>
    <name evidence="1" type="ORF">F383_11460</name>
</gene>
<dbReference type="EMBL" id="KN391741">
    <property type="protein sequence ID" value="KHG09644.1"/>
    <property type="molecule type" value="Genomic_DNA"/>
</dbReference>
<evidence type="ECO:0000313" key="2">
    <source>
        <dbReference type="Proteomes" id="UP000032142"/>
    </source>
</evidence>
<keyword evidence="2" id="KW-1185">Reference proteome</keyword>
<sequence length="19" mass="2011">MLFCNLAIGMASNGSFGYD</sequence>
<reference evidence="2" key="1">
    <citation type="submission" date="2014-09" db="EMBL/GenBank/DDBJ databases">
        <authorList>
            <person name="Mudge J."/>
            <person name="Ramaraj T."/>
            <person name="Lindquist I.E."/>
            <person name="Bharti A.K."/>
            <person name="Sundararajan A."/>
            <person name="Cameron C.T."/>
            <person name="Woodward J.E."/>
            <person name="May G.D."/>
            <person name="Brubaker C."/>
            <person name="Broadhvest J."/>
            <person name="Wilkins T.A."/>
        </authorList>
    </citation>
    <scope>NUCLEOTIDE SEQUENCE</scope>
    <source>
        <strain evidence="2">cv. AKA8401</strain>
    </source>
</reference>